<dbReference type="Gene3D" id="2.30.90.10">
    <property type="entry name" value="Heparin-binding Growth Factor, Midkine, Chain A- C-terminal Domain"/>
    <property type="match status" value="2"/>
</dbReference>
<evidence type="ECO:0000256" key="6">
    <source>
        <dbReference type="SAM" id="MobiDB-lite"/>
    </source>
</evidence>
<dbReference type="Pfam" id="PF01091">
    <property type="entry name" value="PTN_MK_C"/>
    <property type="match status" value="1"/>
</dbReference>
<dbReference type="GO" id="GO:0008083">
    <property type="term" value="F:growth factor activity"/>
    <property type="evidence" value="ECO:0007669"/>
    <property type="project" value="InterPro"/>
</dbReference>
<keyword evidence="5" id="KW-1015">Disulfide bond</keyword>
<reference evidence="9 10" key="1">
    <citation type="journal article" date="2007" name="Nature">
        <title>Evolution of genes and genomes on the Drosophila phylogeny.</title>
        <authorList>
            <consortium name="Drosophila 12 Genomes Consortium"/>
            <person name="Clark A.G."/>
            <person name="Eisen M.B."/>
            <person name="Smith D.R."/>
            <person name="Bergman C.M."/>
            <person name="Oliver B."/>
            <person name="Markow T.A."/>
            <person name="Kaufman T.C."/>
            <person name="Kellis M."/>
            <person name="Gelbart W."/>
            <person name="Iyer V.N."/>
            <person name="Pollard D.A."/>
            <person name="Sackton T.B."/>
            <person name="Larracuente A.M."/>
            <person name="Singh N.D."/>
            <person name="Abad J.P."/>
            <person name="Abt D.N."/>
            <person name="Adryan B."/>
            <person name="Aguade M."/>
            <person name="Akashi H."/>
            <person name="Anderson W.W."/>
            <person name="Aquadro C.F."/>
            <person name="Ardell D.H."/>
            <person name="Arguello R."/>
            <person name="Artieri C.G."/>
            <person name="Barbash D.A."/>
            <person name="Barker D."/>
            <person name="Barsanti P."/>
            <person name="Batterham P."/>
            <person name="Batzoglou S."/>
            <person name="Begun D."/>
            <person name="Bhutkar A."/>
            <person name="Blanco E."/>
            <person name="Bosak S.A."/>
            <person name="Bradley R.K."/>
            <person name="Brand A.D."/>
            <person name="Brent M.R."/>
            <person name="Brooks A.N."/>
            <person name="Brown R.H."/>
            <person name="Butlin R.K."/>
            <person name="Caggese C."/>
            <person name="Calvi B.R."/>
            <person name="Bernardo de Carvalho A."/>
            <person name="Caspi A."/>
            <person name="Castrezana S."/>
            <person name="Celniker S.E."/>
            <person name="Chang J.L."/>
            <person name="Chapple C."/>
            <person name="Chatterji S."/>
            <person name="Chinwalla A."/>
            <person name="Civetta A."/>
            <person name="Clifton S.W."/>
            <person name="Comeron J.M."/>
            <person name="Costello J.C."/>
            <person name="Coyne J.A."/>
            <person name="Daub J."/>
            <person name="David R.G."/>
            <person name="Delcher A.L."/>
            <person name="Delehaunty K."/>
            <person name="Do C.B."/>
            <person name="Ebling H."/>
            <person name="Edwards K."/>
            <person name="Eickbush T."/>
            <person name="Evans J.D."/>
            <person name="Filipski A."/>
            <person name="Findeiss S."/>
            <person name="Freyhult E."/>
            <person name="Fulton L."/>
            <person name="Fulton R."/>
            <person name="Garcia A.C."/>
            <person name="Gardiner A."/>
            <person name="Garfield D.A."/>
            <person name="Garvin B.E."/>
            <person name="Gibson G."/>
            <person name="Gilbert D."/>
            <person name="Gnerre S."/>
            <person name="Godfrey J."/>
            <person name="Good R."/>
            <person name="Gotea V."/>
            <person name="Gravely B."/>
            <person name="Greenberg A.J."/>
            <person name="Griffiths-Jones S."/>
            <person name="Gross S."/>
            <person name="Guigo R."/>
            <person name="Gustafson E.A."/>
            <person name="Haerty W."/>
            <person name="Hahn M.W."/>
            <person name="Halligan D.L."/>
            <person name="Halpern A.L."/>
            <person name="Halter G.M."/>
            <person name="Han M.V."/>
            <person name="Heger A."/>
            <person name="Hillier L."/>
            <person name="Hinrichs A.S."/>
            <person name="Holmes I."/>
            <person name="Hoskins R.A."/>
            <person name="Hubisz M.J."/>
            <person name="Hultmark D."/>
            <person name="Huntley M.A."/>
            <person name="Jaffe D.B."/>
            <person name="Jagadeeshan S."/>
            <person name="Jeck W.R."/>
            <person name="Johnson J."/>
            <person name="Jones C.D."/>
            <person name="Jordan W.C."/>
            <person name="Karpen G.H."/>
            <person name="Kataoka E."/>
            <person name="Keightley P.D."/>
            <person name="Kheradpour P."/>
            <person name="Kirkness E.F."/>
            <person name="Koerich L.B."/>
            <person name="Kristiansen K."/>
            <person name="Kudrna D."/>
            <person name="Kulathinal R.J."/>
            <person name="Kumar S."/>
            <person name="Kwok R."/>
            <person name="Lander E."/>
            <person name="Langley C.H."/>
            <person name="Lapoint R."/>
            <person name="Lazzaro B.P."/>
            <person name="Lee S.J."/>
            <person name="Levesque L."/>
            <person name="Li R."/>
            <person name="Lin C.F."/>
            <person name="Lin M.F."/>
            <person name="Lindblad-Toh K."/>
            <person name="Llopart A."/>
            <person name="Long M."/>
            <person name="Low L."/>
            <person name="Lozovsky E."/>
            <person name="Lu J."/>
            <person name="Luo M."/>
            <person name="Machado C.A."/>
            <person name="Makalowski W."/>
            <person name="Marzo M."/>
            <person name="Matsuda M."/>
            <person name="Matzkin L."/>
            <person name="McAllister B."/>
            <person name="McBride C.S."/>
            <person name="McKernan B."/>
            <person name="McKernan K."/>
            <person name="Mendez-Lago M."/>
            <person name="Minx P."/>
            <person name="Mollenhauer M.U."/>
            <person name="Montooth K."/>
            <person name="Mount S.M."/>
            <person name="Mu X."/>
            <person name="Myers E."/>
            <person name="Negre B."/>
            <person name="Newfeld S."/>
            <person name="Nielsen R."/>
            <person name="Noor M.A."/>
            <person name="O'Grady P."/>
            <person name="Pachter L."/>
            <person name="Papaceit M."/>
            <person name="Parisi M.J."/>
            <person name="Parisi M."/>
            <person name="Parts L."/>
            <person name="Pedersen J.S."/>
            <person name="Pesole G."/>
            <person name="Phillippy A.M."/>
            <person name="Ponting C.P."/>
            <person name="Pop M."/>
            <person name="Porcelli D."/>
            <person name="Powell J.R."/>
            <person name="Prohaska S."/>
            <person name="Pruitt K."/>
            <person name="Puig M."/>
            <person name="Quesneville H."/>
            <person name="Ram K.R."/>
            <person name="Rand D."/>
            <person name="Rasmussen M.D."/>
            <person name="Reed L.K."/>
            <person name="Reenan R."/>
            <person name="Reily A."/>
            <person name="Remington K.A."/>
            <person name="Rieger T.T."/>
            <person name="Ritchie M.G."/>
            <person name="Robin C."/>
            <person name="Rogers Y.H."/>
            <person name="Rohde C."/>
            <person name="Rozas J."/>
            <person name="Rubenfield M.J."/>
            <person name="Ruiz A."/>
            <person name="Russo S."/>
            <person name="Salzberg S.L."/>
            <person name="Sanchez-Gracia A."/>
            <person name="Saranga D.J."/>
            <person name="Sato H."/>
            <person name="Schaeffer S.W."/>
            <person name="Schatz M.C."/>
            <person name="Schlenke T."/>
            <person name="Schwartz R."/>
            <person name="Segarra C."/>
            <person name="Singh R.S."/>
            <person name="Sirot L."/>
            <person name="Sirota M."/>
            <person name="Sisneros N.B."/>
            <person name="Smith C.D."/>
            <person name="Smith T.F."/>
            <person name="Spieth J."/>
            <person name="Stage D.E."/>
            <person name="Stark A."/>
            <person name="Stephan W."/>
            <person name="Strausberg R.L."/>
            <person name="Strempel S."/>
            <person name="Sturgill D."/>
            <person name="Sutton G."/>
            <person name="Sutton G.G."/>
            <person name="Tao W."/>
            <person name="Teichmann S."/>
            <person name="Tobari Y.N."/>
            <person name="Tomimura Y."/>
            <person name="Tsolas J.M."/>
            <person name="Valente V.L."/>
            <person name="Venter E."/>
            <person name="Venter J.C."/>
            <person name="Vicario S."/>
            <person name="Vieira F.G."/>
            <person name="Vilella A.J."/>
            <person name="Villasante A."/>
            <person name="Walenz B."/>
            <person name="Wang J."/>
            <person name="Wasserman M."/>
            <person name="Watts T."/>
            <person name="Wilson D."/>
            <person name="Wilson R.K."/>
            <person name="Wing R.A."/>
            <person name="Wolfner M.F."/>
            <person name="Wong A."/>
            <person name="Wong G.K."/>
            <person name="Wu C.I."/>
            <person name="Wu G."/>
            <person name="Yamamoto D."/>
            <person name="Yang H.P."/>
            <person name="Yang S.P."/>
            <person name="Yorke J.A."/>
            <person name="Yoshida K."/>
            <person name="Zdobnov E."/>
            <person name="Zhang P."/>
            <person name="Zhang Y."/>
            <person name="Zimin A.V."/>
            <person name="Baldwin J."/>
            <person name="Abdouelleil A."/>
            <person name="Abdulkadir J."/>
            <person name="Abebe A."/>
            <person name="Abera B."/>
            <person name="Abreu J."/>
            <person name="Acer S.C."/>
            <person name="Aftuck L."/>
            <person name="Alexander A."/>
            <person name="An P."/>
            <person name="Anderson E."/>
            <person name="Anderson S."/>
            <person name="Arachi H."/>
            <person name="Azer M."/>
            <person name="Bachantsang P."/>
            <person name="Barry A."/>
            <person name="Bayul T."/>
            <person name="Berlin A."/>
            <person name="Bessette D."/>
            <person name="Bloom T."/>
            <person name="Blye J."/>
            <person name="Boguslavskiy L."/>
            <person name="Bonnet C."/>
            <person name="Boukhgalter B."/>
            <person name="Bourzgui I."/>
            <person name="Brown A."/>
            <person name="Cahill P."/>
            <person name="Channer S."/>
            <person name="Cheshatsang Y."/>
            <person name="Chuda L."/>
            <person name="Citroen M."/>
            <person name="Collymore A."/>
            <person name="Cooke P."/>
            <person name="Costello M."/>
            <person name="D'Aco K."/>
            <person name="Daza R."/>
            <person name="De Haan G."/>
            <person name="DeGray S."/>
            <person name="DeMaso C."/>
            <person name="Dhargay N."/>
            <person name="Dooley K."/>
            <person name="Dooley E."/>
            <person name="Doricent M."/>
            <person name="Dorje P."/>
            <person name="Dorjee K."/>
            <person name="Dupes A."/>
            <person name="Elong R."/>
            <person name="Falk J."/>
            <person name="Farina A."/>
            <person name="Faro S."/>
            <person name="Ferguson D."/>
            <person name="Fisher S."/>
            <person name="Foley C.D."/>
            <person name="Franke A."/>
            <person name="Friedrich D."/>
            <person name="Gadbois L."/>
            <person name="Gearin G."/>
            <person name="Gearin C.R."/>
            <person name="Giannoukos G."/>
            <person name="Goode T."/>
            <person name="Graham J."/>
            <person name="Grandbois E."/>
            <person name="Grewal S."/>
            <person name="Gyaltsen K."/>
            <person name="Hafez N."/>
            <person name="Hagos B."/>
            <person name="Hall J."/>
            <person name="Henson C."/>
            <person name="Hollinger A."/>
            <person name="Honan T."/>
            <person name="Huard M.D."/>
            <person name="Hughes L."/>
            <person name="Hurhula B."/>
            <person name="Husby M.E."/>
            <person name="Kamat A."/>
            <person name="Kanga B."/>
            <person name="Kashin S."/>
            <person name="Khazanovich D."/>
            <person name="Kisner P."/>
            <person name="Lance K."/>
            <person name="Lara M."/>
            <person name="Lee W."/>
            <person name="Lennon N."/>
            <person name="Letendre F."/>
            <person name="LeVine R."/>
            <person name="Lipovsky A."/>
            <person name="Liu X."/>
            <person name="Liu J."/>
            <person name="Liu S."/>
            <person name="Lokyitsang T."/>
            <person name="Lokyitsang Y."/>
            <person name="Lubonja R."/>
            <person name="Lui A."/>
            <person name="MacDonald P."/>
            <person name="Magnisalis V."/>
            <person name="Maru K."/>
            <person name="Matthews C."/>
            <person name="McCusker W."/>
            <person name="McDonough S."/>
            <person name="Mehta T."/>
            <person name="Meldrim J."/>
            <person name="Meneus L."/>
            <person name="Mihai O."/>
            <person name="Mihalev A."/>
            <person name="Mihova T."/>
            <person name="Mittelman R."/>
            <person name="Mlenga V."/>
            <person name="Montmayeur A."/>
            <person name="Mulrain L."/>
            <person name="Navidi A."/>
            <person name="Naylor J."/>
            <person name="Negash T."/>
            <person name="Nguyen T."/>
            <person name="Nguyen N."/>
            <person name="Nicol R."/>
            <person name="Norbu C."/>
            <person name="Norbu N."/>
            <person name="Novod N."/>
            <person name="O'Neill B."/>
            <person name="Osman S."/>
            <person name="Markiewicz E."/>
            <person name="Oyono O.L."/>
            <person name="Patti C."/>
            <person name="Phunkhang P."/>
            <person name="Pierre F."/>
            <person name="Priest M."/>
            <person name="Raghuraman S."/>
            <person name="Rege F."/>
            <person name="Reyes R."/>
            <person name="Rise C."/>
            <person name="Rogov P."/>
            <person name="Ross K."/>
            <person name="Ryan E."/>
            <person name="Settipalli S."/>
            <person name="Shea T."/>
            <person name="Sherpa N."/>
            <person name="Shi L."/>
            <person name="Shih D."/>
            <person name="Sparrow T."/>
            <person name="Spaulding J."/>
            <person name="Stalker J."/>
            <person name="Stange-Thomann N."/>
            <person name="Stavropoulos S."/>
            <person name="Stone C."/>
            <person name="Strader C."/>
            <person name="Tesfaye S."/>
            <person name="Thomson T."/>
            <person name="Thoulutsang Y."/>
            <person name="Thoulutsang D."/>
            <person name="Topham K."/>
            <person name="Topping I."/>
            <person name="Tsamla T."/>
            <person name="Vassiliev H."/>
            <person name="Vo A."/>
            <person name="Wangchuk T."/>
            <person name="Wangdi T."/>
            <person name="Weiand M."/>
            <person name="Wilkinson J."/>
            <person name="Wilson A."/>
            <person name="Yadav S."/>
            <person name="Young G."/>
            <person name="Yu Q."/>
            <person name="Zembek L."/>
            <person name="Zhong D."/>
            <person name="Zimmer A."/>
            <person name="Zwirko Z."/>
            <person name="Jaffe D.B."/>
            <person name="Alvarez P."/>
            <person name="Brockman W."/>
            <person name="Butler J."/>
            <person name="Chin C."/>
            <person name="Gnerre S."/>
            <person name="Grabherr M."/>
            <person name="Kleber M."/>
            <person name="Mauceli E."/>
            <person name="MacCallum I."/>
        </authorList>
    </citation>
    <scope>NUCLEOTIDE SEQUENCE [LARGE SCALE GENOMIC DNA]</scope>
    <source>
        <strain evidence="10">Tucson 15287-2541.00</strain>
    </source>
</reference>
<dbReference type="AlphaFoldDB" id="B4IYK1"/>
<dbReference type="Proteomes" id="UP000001070">
    <property type="component" value="Unassembled WGS sequence"/>
</dbReference>
<keyword evidence="10" id="KW-1185">Reference proteome</keyword>
<evidence type="ECO:0000313" key="9">
    <source>
        <dbReference type="EMBL" id="EDV95511.1"/>
    </source>
</evidence>
<dbReference type="HOGENOM" id="CLU_085176_0_0_1"/>
<dbReference type="PANTHER" id="PTHR21050">
    <property type="entry name" value="MIDKINE AND PLEIOTROPHIN 1, ISOFORM A-RELATED"/>
    <property type="match status" value="1"/>
</dbReference>
<comment type="subcellular location">
    <subcellularLocation>
        <location evidence="1">Secreted</location>
    </subcellularLocation>
</comment>
<dbReference type="GO" id="GO:0048332">
    <property type="term" value="P:mesoderm morphogenesis"/>
    <property type="evidence" value="ECO:0007669"/>
    <property type="project" value="TreeGrafter"/>
</dbReference>
<gene>
    <name evidence="9" type="primary">Dgri\GH15739</name>
    <name evidence="9" type="ORF">Dgri_GH15739</name>
</gene>
<dbReference type="OrthoDB" id="8818336at2759"/>
<evidence type="ECO:0000256" key="4">
    <source>
        <dbReference type="ARBA" id="ARBA00022729"/>
    </source>
</evidence>
<dbReference type="eggNOG" id="ENOG502TM4H">
    <property type="taxonomic scope" value="Eukaryota"/>
</dbReference>
<dbReference type="OMA" id="WSECKAG"/>
<feature type="compositionally biased region" description="Basic residues" evidence="6">
    <location>
        <begin position="78"/>
        <end position="94"/>
    </location>
</feature>
<evidence type="ECO:0000256" key="3">
    <source>
        <dbReference type="ARBA" id="ARBA00022525"/>
    </source>
</evidence>
<dbReference type="GO" id="GO:0008201">
    <property type="term" value="F:heparin binding"/>
    <property type="evidence" value="ECO:0007669"/>
    <property type="project" value="TreeGrafter"/>
</dbReference>
<sequence length="262" mass="29022">MLILVKLTLMITLIHGHGHHHSGKTYHLALSELASGAHLVMETHSGNVLARPAREAMQEGIAAVPAKAPDGDLSGGNKRAKNSNKKSNKSHNKMLHVGGHKPVTQKSFVSAGEEQLQQGQHSNVKQQRQMLKPQHHEHQHHAAPTCRYAKSSWTECDAKTNMRTRTLNLKKGDSHCLPTRTVQKKCKKTCRYEKGSWSACNAGQMTREDKLKASEDGSQSISCNLVRIINKKCNPGTVQKLIPGDVRDTKVRKHKEKGNILI</sequence>
<keyword evidence="4 7" id="KW-0732">Signal</keyword>
<protein>
    <submittedName>
        <fullName evidence="9">GH15739</fullName>
    </submittedName>
</protein>
<comment type="similarity">
    <text evidence="2">Belongs to the pleiotrophin family.</text>
</comment>
<dbReference type="PhylomeDB" id="B4IYK1"/>
<evidence type="ECO:0000259" key="8">
    <source>
        <dbReference type="Pfam" id="PF01091"/>
    </source>
</evidence>
<dbReference type="EMBL" id="CH916366">
    <property type="protein sequence ID" value="EDV95511.1"/>
    <property type="molecule type" value="Genomic_DNA"/>
</dbReference>
<feature type="region of interest" description="Disordered" evidence="6">
    <location>
        <begin position="65"/>
        <end position="99"/>
    </location>
</feature>
<evidence type="ECO:0000256" key="2">
    <source>
        <dbReference type="ARBA" id="ARBA00005403"/>
    </source>
</evidence>
<dbReference type="InterPro" id="IPR038130">
    <property type="entry name" value="PTN/MK_C_dom_sf"/>
</dbReference>
<accession>B4IYK1</accession>
<proteinExistence type="inferred from homology"/>
<feature type="signal peptide" evidence="7">
    <location>
        <begin position="1"/>
        <end position="16"/>
    </location>
</feature>
<dbReference type="FunCoup" id="B4IYK1">
    <property type="interactions" value="12"/>
</dbReference>
<feature type="domain" description="Pleiotrophin/Midkine C-terminal" evidence="8">
    <location>
        <begin position="145"/>
        <end position="188"/>
    </location>
</feature>
<name>B4IYK1_DROGR</name>
<evidence type="ECO:0000313" key="10">
    <source>
        <dbReference type="Proteomes" id="UP000001070"/>
    </source>
</evidence>
<dbReference type="InParanoid" id="B4IYK1"/>
<feature type="chain" id="PRO_5002807962" evidence="7">
    <location>
        <begin position="17"/>
        <end position="262"/>
    </location>
</feature>
<dbReference type="GO" id="GO:0005576">
    <property type="term" value="C:extracellular region"/>
    <property type="evidence" value="ECO:0007669"/>
    <property type="project" value="UniProtKB-SubCell"/>
</dbReference>
<keyword evidence="3" id="KW-0964">Secreted</keyword>
<evidence type="ECO:0000256" key="1">
    <source>
        <dbReference type="ARBA" id="ARBA00004613"/>
    </source>
</evidence>
<evidence type="ECO:0000256" key="5">
    <source>
        <dbReference type="ARBA" id="ARBA00023157"/>
    </source>
</evidence>
<dbReference type="InterPro" id="IPR020090">
    <property type="entry name" value="PTN/MK_C_dom"/>
</dbReference>
<organism evidence="10">
    <name type="scientific">Drosophila grimshawi</name>
    <name type="common">Hawaiian fruit fly</name>
    <name type="synonym">Idiomyia grimshawi</name>
    <dbReference type="NCBI Taxonomy" id="7222"/>
    <lineage>
        <taxon>Eukaryota</taxon>
        <taxon>Metazoa</taxon>
        <taxon>Ecdysozoa</taxon>
        <taxon>Arthropoda</taxon>
        <taxon>Hexapoda</taxon>
        <taxon>Insecta</taxon>
        <taxon>Pterygota</taxon>
        <taxon>Neoptera</taxon>
        <taxon>Endopterygota</taxon>
        <taxon>Diptera</taxon>
        <taxon>Brachycera</taxon>
        <taxon>Muscomorpha</taxon>
        <taxon>Ephydroidea</taxon>
        <taxon>Drosophilidae</taxon>
        <taxon>Drosophila</taxon>
        <taxon>Hawaiian Drosophila</taxon>
    </lineage>
</organism>
<dbReference type="FunFam" id="2.30.90.10:FF:000001">
    <property type="entry name" value="Pleiotrophin"/>
    <property type="match status" value="1"/>
</dbReference>
<dbReference type="PANTHER" id="PTHR21050:SF1">
    <property type="entry name" value="MIDKINE AND PLEIOTROPHIN 1, ISOFORM A-RELATED"/>
    <property type="match status" value="1"/>
</dbReference>
<evidence type="ECO:0000256" key="7">
    <source>
        <dbReference type="SAM" id="SignalP"/>
    </source>
</evidence>